<sequence>MSIQGLCIAPTTAKALLDNSSRLTTGDPTLDKVLCGGIPTRGITELSGGSASGKTQLCLQLCLTVQLPRSLGGLAGSAIYFSTENAFPSRRLFDMIDAFRMRYAPYRSTLWDPATHPWGEKVLLSHLPDLETQEHLLLFQLPVLLAKQEVKLVVIDSITANYRSENLDAQPQAYYYADRLQGLFRLAQRLKSLSEIYGVAIVCINQVSDLMLDFDHPTTIPRPIPTPWIHPHHPVIQRLGKQPALGLGWSHCVNIRIMLWRGDPLLSTASTHASSDPPAAFQSPRILYIIFAPHLPSQAVEYIIAPTGLCGQSLQTLDRASPTMMLPIVSQ</sequence>
<dbReference type="GO" id="GO:0033065">
    <property type="term" value="C:Rad51C-XRCC3 complex"/>
    <property type="evidence" value="ECO:0007669"/>
    <property type="project" value="TreeGrafter"/>
</dbReference>
<dbReference type="PANTHER" id="PTHR46487">
    <property type="entry name" value="DNA REPAIR PROTEIN XRCC3"/>
    <property type="match status" value="1"/>
</dbReference>
<dbReference type="GO" id="GO:0140664">
    <property type="term" value="F:ATP-dependent DNA damage sensor activity"/>
    <property type="evidence" value="ECO:0007669"/>
    <property type="project" value="InterPro"/>
</dbReference>
<feature type="domain" description="RecA family profile 1" evidence="7">
    <location>
        <begin position="19"/>
        <end position="207"/>
    </location>
</feature>
<protein>
    <submittedName>
        <fullName evidence="8">DNA repair protein rhp57</fullName>
    </submittedName>
</protein>
<dbReference type="InterPro" id="IPR027417">
    <property type="entry name" value="P-loop_NTPase"/>
</dbReference>
<dbReference type="InterPro" id="IPR047348">
    <property type="entry name" value="XRCC3-like_C"/>
</dbReference>
<dbReference type="Pfam" id="PF08423">
    <property type="entry name" value="Rad51"/>
    <property type="match status" value="1"/>
</dbReference>
<dbReference type="GO" id="GO:0000400">
    <property type="term" value="F:four-way junction DNA binding"/>
    <property type="evidence" value="ECO:0007669"/>
    <property type="project" value="TreeGrafter"/>
</dbReference>
<dbReference type="GO" id="GO:0005657">
    <property type="term" value="C:replication fork"/>
    <property type="evidence" value="ECO:0007669"/>
    <property type="project" value="TreeGrafter"/>
</dbReference>
<evidence type="ECO:0000313" key="9">
    <source>
        <dbReference type="Proteomes" id="UP001150925"/>
    </source>
</evidence>
<dbReference type="GO" id="GO:0090656">
    <property type="term" value="P:t-circle formation"/>
    <property type="evidence" value="ECO:0007669"/>
    <property type="project" value="TreeGrafter"/>
</dbReference>
<dbReference type="InterPro" id="IPR016467">
    <property type="entry name" value="DNA_recomb/repair_RecA-like"/>
</dbReference>
<evidence type="ECO:0000256" key="2">
    <source>
        <dbReference type="ARBA" id="ARBA00022741"/>
    </source>
</evidence>
<proteinExistence type="predicted"/>
<keyword evidence="6" id="KW-0539">Nucleus</keyword>
<dbReference type="GO" id="GO:0071140">
    <property type="term" value="P:resolution of mitotic recombination intermediates"/>
    <property type="evidence" value="ECO:0007669"/>
    <property type="project" value="TreeGrafter"/>
</dbReference>
<dbReference type="GO" id="GO:0005524">
    <property type="term" value="F:ATP binding"/>
    <property type="evidence" value="ECO:0007669"/>
    <property type="project" value="UniProtKB-KW"/>
</dbReference>
<keyword evidence="2" id="KW-0547">Nucleotide-binding</keyword>
<dbReference type="GO" id="GO:0045003">
    <property type="term" value="P:double-strand break repair via synthesis-dependent strand annealing"/>
    <property type="evidence" value="ECO:0007669"/>
    <property type="project" value="TreeGrafter"/>
</dbReference>
<dbReference type="PANTHER" id="PTHR46487:SF1">
    <property type="entry name" value="DNA REPAIR PROTEIN XRCC3"/>
    <property type="match status" value="1"/>
</dbReference>
<dbReference type="InterPro" id="IPR013632">
    <property type="entry name" value="Rad51_C"/>
</dbReference>
<gene>
    <name evidence="8" type="primary">rhp57</name>
    <name evidence="8" type="ORF">IWQ62_002141</name>
</gene>
<dbReference type="EMBL" id="JANBPY010000418">
    <property type="protein sequence ID" value="KAJ1966961.1"/>
    <property type="molecule type" value="Genomic_DNA"/>
</dbReference>
<evidence type="ECO:0000256" key="6">
    <source>
        <dbReference type="ARBA" id="ARBA00023242"/>
    </source>
</evidence>
<evidence type="ECO:0000313" key="8">
    <source>
        <dbReference type="EMBL" id="KAJ1966961.1"/>
    </source>
</evidence>
<evidence type="ECO:0000256" key="3">
    <source>
        <dbReference type="ARBA" id="ARBA00022763"/>
    </source>
</evidence>
<comment type="caution">
    <text evidence="8">The sequence shown here is derived from an EMBL/GenBank/DDBJ whole genome shotgun (WGS) entry which is preliminary data.</text>
</comment>
<dbReference type="OrthoDB" id="1861185at2759"/>
<comment type="subcellular location">
    <subcellularLocation>
        <location evidence="1">Nucleus</location>
    </subcellularLocation>
</comment>
<dbReference type="PIRSF" id="PIRSF005856">
    <property type="entry name" value="Rad51"/>
    <property type="match status" value="1"/>
</dbReference>
<reference evidence="8" key="1">
    <citation type="submission" date="2022-07" db="EMBL/GenBank/DDBJ databases">
        <title>Phylogenomic reconstructions and comparative analyses of Kickxellomycotina fungi.</title>
        <authorList>
            <person name="Reynolds N.K."/>
            <person name="Stajich J.E."/>
            <person name="Barry K."/>
            <person name="Grigoriev I.V."/>
            <person name="Crous P."/>
            <person name="Smith M.E."/>
        </authorList>
    </citation>
    <scope>NUCLEOTIDE SEQUENCE</scope>
    <source>
        <strain evidence="8">RSA 1196</strain>
    </source>
</reference>
<dbReference type="PROSITE" id="PS50162">
    <property type="entry name" value="RECA_2"/>
    <property type="match status" value="1"/>
</dbReference>
<dbReference type="CDD" id="cd19491">
    <property type="entry name" value="XRCC3"/>
    <property type="match status" value="1"/>
</dbReference>
<evidence type="ECO:0000256" key="4">
    <source>
        <dbReference type="ARBA" id="ARBA00022840"/>
    </source>
</evidence>
<name>A0A9W8AWQ1_9FUNG</name>
<accession>A0A9W8AWQ1</accession>
<keyword evidence="5" id="KW-0234">DNA repair</keyword>
<keyword evidence="3" id="KW-0227">DNA damage</keyword>
<dbReference type="GO" id="GO:0000722">
    <property type="term" value="P:telomere maintenance via recombination"/>
    <property type="evidence" value="ECO:0007669"/>
    <property type="project" value="TreeGrafter"/>
</dbReference>
<dbReference type="Proteomes" id="UP001150925">
    <property type="component" value="Unassembled WGS sequence"/>
</dbReference>
<keyword evidence="9" id="KW-1185">Reference proteome</keyword>
<dbReference type="Gene3D" id="3.40.50.300">
    <property type="entry name" value="P-loop containing nucleotide triphosphate hydrolases"/>
    <property type="match status" value="1"/>
</dbReference>
<evidence type="ECO:0000259" key="7">
    <source>
        <dbReference type="PROSITE" id="PS50162"/>
    </source>
</evidence>
<dbReference type="AlphaFoldDB" id="A0A9W8AWQ1"/>
<dbReference type="SUPFAM" id="SSF52540">
    <property type="entry name" value="P-loop containing nucleoside triphosphate hydrolases"/>
    <property type="match status" value="1"/>
</dbReference>
<dbReference type="GO" id="GO:0061982">
    <property type="term" value="P:meiosis I cell cycle process"/>
    <property type="evidence" value="ECO:0007669"/>
    <property type="project" value="UniProtKB-ARBA"/>
</dbReference>
<keyword evidence="4" id="KW-0067">ATP-binding</keyword>
<organism evidence="8 9">
    <name type="scientific">Dispira parvispora</name>
    <dbReference type="NCBI Taxonomy" id="1520584"/>
    <lineage>
        <taxon>Eukaryota</taxon>
        <taxon>Fungi</taxon>
        <taxon>Fungi incertae sedis</taxon>
        <taxon>Zoopagomycota</taxon>
        <taxon>Kickxellomycotina</taxon>
        <taxon>Dimargaritomycetes</taxon>
        <taxon>Dimargaritales</taxon>
        <taxon>Dimargaritaceae</taxon>
        <taxon>Dispira</taxon>
    </lineage>
</organism>
<evidence type="ECO:0000256" key="1">
    <source>
        <dbReference type="ARBA" id="ARBA00004123"/>
    </source>
</evidence>
<evidence type="ECO:0000256" key="5">
    <source>
        <dbReference type="ARBA" id="ARBA00023204"/>
    </source>
</evidence>
<dbReference type="InterPro" id="IPR020588">
    <property type="entry name" value="RecA_ATP-bd"/>
</dbReference>